<dbReference type="NCBIfam" id="TIGR02777">
    <property type="entry name" value="LigD_PE_dom"/>
    <property type="match status" value="1"/>
</dbReference>
<evidence type="ECO:0000259" key="22">
    <source>
        <dbReference type="PROSITE" id="PS50160"/>
    </source>
</evidence>
<dbReference type="SUPFAM" id="SSF56091">
    <property type="entry name" value="DNA ligase/mRNA capping enzyme, catalytic domain"/>
    <property type="match status" value="1"/>
</dbReference>
<dbReference type="InterPro" id="IPR052171">
    <property type="entry name" value="NHEJ_LigD"/>
</dbReference>
<dbReference type="Pfam" id="PF01068">
    <property type="entry name" value="DNA_ligase_A_M"/>
    <property type="match status" value="1"/>
</dbReference>
<dbReference type="Gene3D" id="3.30.470.30">
    <property type="entry name" value="DNA ligase/mRNA capping enzyme"/>
    <property type="match status" value="1"/>
</dbReference>
<reference evidence="23" key="1">
    <citation type="submission" date="2021-12" db="EMBL/GenBank/DDBJ databases">
        <authorList>
            <person name="Li Y."/>
        </authorList>
    </citation>
    <scope>NUCLEOTIDE SEQUENCE</scope>
    <source>
        <strain evidence="23">DKSPLA3</strain>
    </source>
</reference>
<keyword evidence="9" id="KW-0227">DNA damage</keyword>
<keyword evidence="6" id="KW-0540">Nuclease</keyword>
<dbReference type="RefSeq" id="WP_231813703.1">
    <property type="nucleotide sequence ID" value="NZ_JAJOZR010000005.1"/>
</dbReference>
<evidence type="ECO:0000256" key="15">
    <source>
        <dbReference type="ARBA" id="ARBA00023172"/>
    </source>
</evidence>
<evidence type="ECO:0000256" key="10">
    <source>
        <dbReference type="ARBA" id="ARBA00022801"/>
    </source>
</evidence>
<evidence type="ECO:0000256" key="17">
    <source>
        <dbReference type="ARBA" id="ARBA00023211"/>
    </source>
</evidence>
<evidence type="ECO:0000256" key="11">
    <source>
        <dbReference type="ARBA" id="ARBA00022839"/>
    </source>
</evidence>
<keyword evidence="5" id="KW-0548">Nucleotidyltransferase</keyword>
<feature type="region of interest" description="Disordered" evidence="21">
    <location>
        <begin position="1"/>
        <end position="33"/>
    </location>
</feature>
<keyword evidence="4" id="KW-0808">Transferase</keyword>
<feature type="region of interest" description="Disordered" evidence="21">
    <location>
        <begin position="537"/>
        <end position="558"/>
    </location>
</feature>
<evidence type="ECO:0000256" key="5">
    <source>
        <dbReference type="ARBA" id="ARBA00022695"/>
    </source>
</evidence>
<dbReference type="GO" id="GO:0006310">
    <property type="term" value="P:DNA recombination"/>
    <property type="evidence" value="ECO:0007669"/>
    <property type="project" value="UniProtKB-KW"/>
</dbReference>
<evidence type="ECO:0000256" key="4">
    <source>
        <dbReference type="ARBA" id="ARBA00022679"/>
    </source>
</evidence>
<protein>
    <recommendedName>
        <fullName evidence="2">DNA ligase (ATP)</fullName>
        <ecNumber evidence="2">6.5.1.1</ecNumber>
    </recommendedName>
    <alternativeName>
        <fullName evidence="19">NHEJ DNA polymerase</fullName>
    </alternativeName>
</protein>
<evidence type="ECO:0000256" key="6">
    <source>
        <dbReference type="ARBA" id="ARBA00022722"/>
    </source>
</evidence>
<dbReference type="EC" id="6.5.1.1" evidence="2"/>
<feature type="compositionally biased region" description="Polar residues" evidence="21">
    <location>
        <begin position="197"/>
        <end position="207"/>
    </location>
</feature>
<keyword evidence="16" id="KW-0234">DNA repair</keyword>
<dbReference type="Gene3D" id="3.30.1490.70">
    <property type="match status" value="1"/>
</dbReference>
<dbReference type="NCBIfam" id="TIGR02779">
    <property type="entry name" value="NHEJ_ligase_lig"/>
    <property type="match status" value="1"/>
</dbReference>
<name>A0A9X1NSK0_9HYPH</name>
<dbReference type="CDD" id="cd07971">
    <property type="entry name" value="OBF_DNA_ligase_LigD"/>
    <property type="match status" value="1"/>
</dbReference>
<dbReference type="Pfam" id="PF04679">
    <property type="entry name" value="DNA_ligase_A_C"/>
    <property type="match status" value="1"/>
</dbReference>
<dbReference type="GO" id="GO:0046872">
    <property type="term" value="F:metal ion binding"/>
    <property type="evidence" value="ECO:0007669"/>
    <property type="project" value="UniProtKB-KW"/>
</dbReference>
<evidence type="ECO:0000256" key="7">
    <source>
        <dbReference type="ARBA" id="ARBA00022723"/>
    </source>
</evidence>
<dbReference type="Gene3D" id="2.40.50.140">
    <property type="entry name" value="Nucleic acid-binding proteins"/>
    <property type="match status" value="1"/>
</dbReference>
<dbReference type="InterPro" id="IPR014143">
    <property type="entry name" value="NHEJ_ligase_prk"/>
</dbReference>
<dbReference type="InterPro" id="IPR012340">
    <property type="entry name" value="NA-bd_OB-fold"/>
</dbReference>
<evidence type="ECO:0000256" key="9">
    <source>
        <dbReference type="ARBA" id="ARBA00022763"/>
    </source>
</evidence>
<evidence type="ECO:0000256" key="1">
    <source>
        <dbReference type="ARBA" id="ARBA00001936"/>
    </source>
</evidence>
<dbReference type="InterPro" id="IPR014145">
    <property type="entry name" value="LigD_pol_dom"/>
</dbReference>
<comment type="caution">
    <text evidence="23">The sequence shown here is derived from an EMBL/GenBank/DDBJ whole genome shotgun (WGS) entry which is preliminary data.</text>
</comment>
<keyword evidence="10" id="KW-0378">Hydrolase</keyword>
<dbReference type="SUPFAM" id="SSF50249">
    <property type="entry name" value="Nucleic acid-binding proteins"/>
    <property type="match status" value="1"/>
</dbReference>
<keyword evidence="14" id="KW-0238">DNA-binding</keyword>
<evidence type="ECO:0000256" key="16">
    <source>
        <dbReference type="ARBA" id="ARBA00023204"/>
    </source>
</evidence>
<dbReference type="InterPro" id="IPR012310">
    <property type="entry name" value="DNA_ligase_ATP-dep_cent"/>
</dbReference>
<proteinExistence type="predicted"/>
<feature type="domain" description="ATP-dependent DNA ligase family profile" evidence="22">
    <location>
        <begin position="343"/>
        <end position="425"/>
    </location>
</feature>
<evidence type="ECO:0000256" key="21">
    <source>
        <dbReference type="SAM" id="MobiDB-lite"/>
    </source>
</evidence>
<dbReference type="InterPro" id="IPR014146">
    <property type="entry name" value="LigD_ligase_dom"/>
</dbReference>
<dbReference type="Proteomes" id="UP001139089">
    <property type="component" value="Unassembled WGS sequence"/>
</dbReference>
<dbReference type="GO" id="GO:0003887">
    <property type="term" value="F:DNA-directed DNA polymerase activity"/>
    <property type="evidence" value="ECO:0007669"/>
    <property type="project" value="UniProtKB-KW"/>
</dbReference>
<dbReference type="NCBIfam" id="TIGR02778">
    <property type="entry name" value="ligD_pol"/>
    <property type="match status" value="1"/>
</dbReference>
<evidence type="ECO:0000256" key="19">
    <source>
        <dbReference type="ARBA" id="ARBA00029943"/>
    </source>
</evidence>
<keyword evidence="7" id="KW-0479">Metal-binding</keyword>
<dbReference type="CDD" id="cd07906">
    <property type="entry name" value="Adenylation_DNA_ligase_LigD_LigC"/>
    <property type="match status" value="1"/>
</dbReference>
<evidence type="ECO:0000256" key="18">
    <source>
        <dbReference type="ARBA" id="ARBA00023268"/>
    </source>
</evidence>
<dbReference type="Pfam" id="PF21686">
    <property type="entry name" value="LigD_Prim-Pol"/>
    <property type="match status" value="1"/>
</dbReference>
<dbReference type="PANTHER" id="PTHR42705:SF2">
    <property type="entry name" value="BIFUNCTIONAL NON-HOMOLOGOUS END JOINING PROTEIN LIGD"/>
    <property type="match status" value="1"/>
</dbReference>
<sequence length="847" mass="92986">MSLDTYNAKRRFDATPEPKGEAGKTGKRKTAAGSASFVIQKHDATRLHYDFRLEMDGVLKSWTLTKGPSLNPEDKRLAVHVEDHPLSYGDFEGVIPKGQYGGGTVIVWDRGLWTPIGDLAKAYKKGHLEFTLDGEKLRGRWHLVRMHGKPGETRENWLLIKGDDEAARGDGFDILEERPESVKSGRDLKAVAKSPDDTWNSKGTAKTSKPKRGKPAKVTTAAEGQAHAWPKGAKTAGLPDFVEPALATLKPKAPSGDCWIHEIKFDGYRLQARIDKGTVRLLTRSGLDWTERFGDQVAAAFAGLPVETALIDGEIVVQKDNGASDFSALQEDLSLGRSDRFIYYAFDILHLDGHDLTRATLIDRKTLLQKLILTDSPTVRFSEHFEDNGDLVLTHACRLSLEGVVSKERSGAYVSGRKGSWVKSKCSERQEFVIGGYAPSSTSDHAIGALALGVYDEGALRHVGRVGTGFSHATADMLFEALSAIERRDSPFGDKLTADARRGLHYVEPTLVAEVEFRAWSADGKLRHASFRGLREDKSASEVRQESPAAEKGRKAPPVPKAAITLTHPDRLYWPKEGVTKQGLAEYYAQVWPFMAPYVVDRPLSLLRCPDGIDGKQRFFQKHAWRGINKAIDQIKDPKDKAGEPSLRITDFDGLIALVQSAALEIHPWGTTTRNWEKPDMITMDLDPGEDVHWADIIEAALLLKGQIEARGLSAFVKTSGGKGLHVVVPLKPSAGWPAVKAFAKGLATDAAKQDPDRYLAVATKAKRHGRIFIDYLRNGRGATAVAPYSTRARPGAAVSAPLEWSELSEAIGPDHFTVDNMPVRLASLKKDPWDGFFAAAKVLPKG</sequence>
<dbReference type="GO" id="GO:0006281">
    <property type="term" value="P:DNA repair"/>
    <property type="evidence" value="ECO:0007669"/>
    <property type="project" value="UniProtKB-KW"/>
</dbReference>
<comment type="catalytic activity">
    <reaction evidence="20">
        <text>ATP + (deoxyribonucleotide)n-3'-hydroxyl + 5'-phospho-(deoxyribonucleotide)m = (deoxyribonucleotide)n+m + AMP + diphosphate.</text>
        <dbReference type="EC" id="6.5.1.1"/>
    </reaction>
</comment>
<keyword evidence="12" id="KW-0067">ATP-binding</keyword>
<feature type="region of interest" description="Disordered" evidence="21">
    <location>
        <begin position="181"/>
        <end position="234"/>
    </location>
</feature>
<dbReference type="InterPro" id="IPR012309">
    <property type="entry name" value="DNA_ligase_ATP-dep_C"/>
</dbReference>
<dbReference type="PANTHER" id="PTHR42705">
    <property type="entry name" value="BIFUNCTIONAL NON-HOMOLOGOUS END JOINING PROTEIN LIGD"/>
    <property type="match status" value="1"/>
</dbReference>
<evidence type="ECO:0000256" key="3">
    <source>
        <dbReference type="ARBA" id="ARBA00022598"/>
    </source>
</evidence>
<dbReference type="Gene3D" id="3.90.920.10">
    <property type="entry name" value="DNA primase, PRIM domain"/>
    <property type="match status" value="1"/>
</dbReference>
<evidence type="ECO:0000256" key="12">
    <source>
        <dbReference type="ARBA" id="ARBA00022840"/>
    </source>
</evidence>
<gene>
    <name evidence="23" type="primary">ligD</name>
    <name evidence="23" type="ORF">LRX75_09325</name>
</gene>
<dbReference type="InterPro" id="IPR014144">
    <property type="entry name" value="LigD_PE_domain"/>
</dbReference>
<dbReference type="GO" id="GO:0003677">
    <property type="term" value="F:DNA binding"/>
    <property type="evidence" value="ECO:0007669"/>
    <property type="project" value="UniProtKB-KW"/>
</dbReference>
<keyword evidence="13" id="KW-0239">DNA-directed DNA polymerase</keyword>
<feature type="compositionally biased region" description="Basic and acidic residues" evidence="21">
    <location>
        <begin position="181"/>
        <end position="196"/>
    </location>
</feature>
<comment type="cofactor">
    <cofactor evidence="1">
        <name>Mn(2+)</name>
        <dbReference type="ChEBI" id="CHEBI:29035"/>
    </cofactor>
</comment>
<dbReference type="CDD" id="cd04862">
    <property type="entry name" value="PaeLigD_Pol_like"/>
    <property type="match status" value="1"/>
</dbReference>
<feature type="compositionally biased region" description="Basic and acidic residues" evidence="21">
    <location>
        <begin position="10"/>
        <end position="24"/>
    </location>
</feature>
<organism evidence="23 24">
    <name type="scientific">Rhizobium quercicola</name>
    <dbReference type="NCBI Taxonomy" id="2901226"/>
    <lineage>
        <taxon>Bacteria</taxon>
        <taxon>Pseudomonadati</taxon>
        <taxon>Pseudomonadota</taxon>
        <taxon>Alphaproteobacteria</taxon>
        <taxon>Hyphomicrobiales</taxon>
        <taxon>Rhizobiaceae</taxon>
        <taxon>Rhizobium/Agrobacterium group</taxon>
        <taxon>Rhizobium</taxon>
    </lineage>
</organism>
<dbReference type="GO" id="GO:0005524">
    <property type="term" value="F:ATP binding"/>
    <property type="evidence" value="ECO:0007669"/>
    <property type="project" value="UniProtKB-KW"/>
</dbReference>
<keyword evidence="3 23" id="KW-0436">Ligase</keyword>
<dbReference type="AlphaFoldDB" id="A0A9X1NSK0"/>
<dbReference type="NCBIfam" id="NF004628">
    <property type="entry name" value="PRK05972.1"/>
    <property type="match status" value="1"/>
</dbReference>
<keyword evidence="18" id="KW-0511">Multifunctional enzyme</keyword>
<dbReference type="PROSITE" id="PS50160">
    <property type="entry name" value="DNA_LIGASE_A3"/>
    <property type="match status" value="1"/>
</dbReference>
<evidence type="ECO:0000256" key="14">
    <source>
        <dbReference type="ARBA" id="ARBA00023125"/>
    </source>
</evidence>
<keyword evidence="24" id="KW-1185">Reference proteome</keyword>
<dbReference type="NCBIfam" id="TIGR02776">
    <property type="entry name" value="NHEJ_ligase_prk"/>
    <property type="match status" value="1"/>
</dbReference>
<dbReference type="GO" id="GO:0003910">
    <property type="term" value="F:DNA ligase (ATP) activity"/>
    <property type="evidence" value="ECO:0007669"/>
    <property type="project" value="UniProtKB-EC"/>
</dbReference>
<dbReference type="Pfam" id="PF13298">
    <property type="entry name" value="LigD_N"/>
    <property type="match status" value="1"/>
</dbReference>
<evidence type="ECO:0000256" key="8">
    <source>
        <dbReference type="ARBA" id="ARBA00022741"/>
    </source>
</evidence>
<evidence type="ECO:0000256" key="13">
    <source>
        <dbReference type="ARBA" id="ARBA00022932"/>
    </source>
</evidence>
<evidence type="ECO:0000313" key="23">
    <source>
        <dbReference type="EMBL" id="MCD7109246.1"/>
    </source>
</evidence>
<dbReference type="GO" id="GO:0004527">
    <property type="term" value="F:exonuclease activity"/>
    <property type="evidence" value="ECO:0007669"/>
    <property type="project" value="UniProtKB-KW"/>
</dbReference>
<feature type="compositionally biased region" description="Basic and acidic residues" evidence="21">
    <location>
        <begin position="537"/>
        <end position="554"/>
    </location>
</feature>
<accession>A0A9X1NSK0</accession>
<evidence type="ECO:0000256" key="20">
    <source>
        <dbReference type="ARBA" id="ARBA00034003"/>
    </source>
</evidence>
<keyword evidence="8" id="KW-0547">Nucleotide-binding</keyword>
<keyword evidence="17" id="KW-0464">Manganese</keyword>
<evidence type="ECO:0000256" key="2">
    <source>
        <dbReference type="ARBA" id="ARBA00012727"/>
    </source>
</evidence>
<dbReference type="EMBL" id="JAJOZR010000005">
    <property type="protein sequence ID" value="MCD7109246.1"/>
    <property type="molecule type" value="Genomic_DNA"/>
</dbReference>
<dbReference type="InterPro" id="IPR033651">
    <property type="entry name" value="PaeLigD_Pol-like"/>
</dbReference>
<keyword evidence="15" id="KW-0233">DNA recombination</keyword>
<evidence type="ECO:0000313" key="24">
    <source>
        <dbReference type="Proteomes" id="UP001139089"/>
    </source>
</evidence>
<keyword evidence="11" id="KW-0269">Exonuclease</keyword>